<dbReference type="Proteomes" id="UP000001058">
    <property type="component" value="Unassembled WGS sequence"/>
</dbReference>
<evidence type="ECO:0000313" key="2">
    <source>
        <dbReference type="EMBL" id="EFJ45171.1"/>
    </source>
</evidence>
<feature type="region of interest" description="Disordered" evidence="1">
    <location>
        <begin position="90"/>
        <end position="112"/>
    </location>
</feature>
<gene>
    <name evidence="2" type="ORF">VOLCADRAFT_94611</name>
</gene>
<protein>
    <submittedName>
        <fullName evidence="2">Uncharacterized protein</fullName>
    </submittedName>
</protein>
<accession>D8U591</accession>
<evidence type="ECO:0000256" key="1">
    <source>
        <dbReference type="SAM" id="MobiDB-lite"/>
    </source>
</evidence>
<sequence>MFIGVAIKSQKLKRIGCVPVLYLCAWHYVSRGHSAHARAVQLVQLDRWSGWAGCRTSPCACPKLASADAACIINSAAGLPSLLTTLDGAADGRKSQSQTGMAVSREGKNTAPSNAAHAIRVAMMLHMPEGLLSPGGGPWAGLFHRLGSPVSLEPLRKGRLASKACCRCALASRRLICRKDGNGPAVDD</sequence>
<dbReference type="EMBL" id="GL378359">
    <property type="protein sequence ID" value="EFJ45171.1"/>
    <property type="molecule type" value="Genomic_DNA"/>
</dbReference>
<proteinExistence type="predicted"/>
<dbReference type="RefSeq" id="XP_002953847.1">
    <property type="nucleotide sequence ID" value="XM_002953801.1"/>
</dbReference>
<name>D8U591_VOLCA</name>
<dbReference type="InParanoid" id="D8U591"/>
<reference evidence="2 3" key="1">
    <citation type="journal article" date="2010" name="Science">
        <title>Genomic analysis of organismal complexity in the multicellular green alga Volvox carteri.</title>
        <authorList>
            <person name="Prochnik S.E."/>
            <person name="Umen J."/>
            <person name="Nedelcu A.M."/>
            <person name="Hallmann A."/>
            <person name="Miller S.M."/>
            <person name="Nishii I."/>
            <person name="Ferris P."/>
            <person name="Kuo A."/>
            <person name="Mitros T."/>
            <person name="Fritz-Laylin L.K."/>
            <person name="Hellsten U."/>
            <person name="Chapman J."/>
            <person name="Simakov O."/>
            <person name="Rensing S.A."/>
            <person name="Terry A."/>
            <person name="Pangilinan J."/>
            <person name="Kapitonov V."/>
            <person name="Jurka J."/>
            <person name="Salamov A."/>
            <person name="Shapiro H."/>
            <person name="Schmutz J."/>
            <person name="Grimwood J."/>
            <person name="Lindquist E."/>
            <person name="Lucas S."/>
            <person name="Grigoriev I.V."/>
            <person name="Schmitt R."/>
            <person name="Kirk D."/>
            <person name="Rokhsar D.S."/>
        </authorList>
    </citation>
    <scope>NUCLEOTIDE SEQUENCE [LARGE SCALE GENOMIC DNA]</scope>
    <source>
        <strain evidence="3">f. Nagariensis / Eve</strain>
    </source>
</reference>
<dbReference type="AlphaFoldDB" id="D8U591"/>
<dbReference type="GeneID" id="9616577"/>
<evidence type="ECO:0000313" key="3">
    <source>
        <dbReference type="Proteomes" id="UP000001058"/>
    </source>
</evidence>
<dbReference type="KEGG" id="vcn:VOLCADRAFT_94611"/>
<organism evidence="3">
    <name type="scientific">Volvox carteri f. nagariensis</name>
    <dbReference type="NCBI Taxonomy" id="3068"/>
    <lineage>
        <taxon>Eukaryota</taxon>
        <taxon>Viridiplantae</taxon>
        <taxon>Chlorophyta</taxon>
        <taxon>core chlorophytes</taxon>
        <taxon>Chlorophyceae</taxon>
        <taxon>CS clade</taxon>
        <taxon>Chlamydomonadales</taxon>
        <taxon>Volvocaceae</taxon>
        <taxon>Volvox</taxon>
    </lineage>
</organism>
<keyword evidence="3" id="KW-1185">Reference proteome</keyword>